<sequence>MELTFECPKCKMIDHVDDVESASQARCSHCQTVRDLHPEAIADGGTLAACPLCGTPDVYIQKDFPQTLGLAIVCVGFAVSTVFWYYENPIPAYLVLLASALLDMILYYRVPNVAICYRCQSQFRGPGSNPDGRFGPFDLSVGERYRQERLRIEELRHRGDSVKSPPSEPTARDDR</sequence>
<keyword evidence="2" id="KW-0472">Membrane</keyword>
<feature type="region of interest" description="Disordered" evidence="1">
    <location>
        <begin position="154"/>
        <end position="175"/>
    </location>
</feature>
<keyword evidence="4" id="KW-1185">Reference proteome</keyword>
<dbReference type="STRING" id="1387353.BSF38_00539"/>
<dbReference type="KEGG" id="pbor:BSF38_00539"/>
<evidence type="ECO:0000313" key="4">
    <source>
        <dbReference type="Proteomes" id="UP000186309"/>
    </source>
</evidence>
<evidence type="ECO:0000256" key="1">
    <source>
        <dbReference type="SAM" id="MobiDB-lite"/>
    </source>
</evidence>
<dbReference type="RefSeq" id="WP_076343344.1">
    <property type="nucleotide sequence ID" value="NZ_CP019082.1"/>
</dbReference>
<reference evidence="4" key="1">
    <citation type="submission" date="2016-12" db="EMBL/GenBank/DDBJ databases">
        <title>Comparative genomics of four Isosphaeraceae planctomycetes: a common pool of plasmids and glycoside hydrolase genes.</title>
        <authorList>
            <person name="Ivanova A."/>
        </authorList>
    </citation>
    <scope>NUCLEOTIDE SEQUENCE [LARGE SCALE GENOMIC DNA]</scope>
    <source>
        <strain evidence="4">PX4</strain>
    </source>
</reference>
<keyword evidence="2" id="KW-0812">Transmembrane</keyword>
<feature type="transmembrane region" description="Helical" evidence="2">
    <location>
        <begin position="68"/>
        <end position="86"/>
    </location>
</feature>
<feature type="transmembrane region" description="Helical" evidence="2">
    <location>
        <begin position="92"/>
        <end position="110"/>
    </location>
</feature>
<dbReference type="EMBL" id="CP019082">
    <property type="protein sequence ID" value="APW59125.1"/>
    <property type="molecule type" value="Genomic_DNA"/>
</dbReference>
<evidence type="ECO:0000256" key="2">
    <source>
        <dbReference type="SAM" id="Phobius"/>
    </source>
</evidence>
<dbReference type="AlphaFoldDB" id="A0A1U7CJL1"/>
<dbReference type="Proteomes" id="UP000186309">
    <property type="component" value="Chromosome"/>
</dbReference>
<organism evidence="3 4">
    <name type="scientific">Paludisphaera borealis</name>
    <dbReference type="NCBI Taxonomy" id="1387353"/>
    <lineage>
        <taxon>Bacteria</taxon>
        <taxon>Pseudomonadati</taxon>
        <taxon>Planctomycetota</taxon>
        <taxon>Planctomycetia</taxon>
        <taxon>Isosphaerales</taxon>
        <taxon>Isosphaeraceae</taxon>
        <taxon>Paludisphaera</taxon>
    </lineage>
</organism>
<evidence type="ECO:0000313" key="3">
    <source>
        <dbReference type="EMBL" id="APW59125.1"/>
    </source>
</evidence>
<keyword evidence="2" id="KW-1133">Transmembrane helix</keyword>
<protein>
    <submittedName>
        <fullName evidence="3">Uncharacterized protein</fullName>
    </submittedName>
</protein>
<gene>
    <name evidence="3" type="ORF">BSF38_00539</name>
</gene>
<accession>A0A1U7CJL1</accession>
<proteinExistence type="predicted"/>
<name>A0A1U7CJL1_9BACT</name>